<protein>
    <submittedName>
        <fullName evidence="3">Uncharacterized protein</fullName>
    </submittedName>
</protein>
<dbReference type="EMBL" id="BOPG01000024">
    <property type="protein sequence ID" value="GIJ56372.1"/>
    <property type="molecule type" value="Genomic_DNA"/>
</dbReference>
<keyword evidence="2" id="KW-1133">Transmembrane helix</keyword>
<feature type="region of interest" description="Disordered" evidence="1">
    <location>
        <begin position="161"/>
        <end position="188"/>
    </location>
</feature>
<keyword evidence="4" id="KW-1185">Reference proteome</keyword>
<name>A0A8J3Z430_9ACTN</name>
<dbReference type="AlphaFoldDB" id="A0A8J3Z430"/>
<sequence>MPHKIVEMLWRASVGFLHGVRGAYDVRTCALSPFGTEERGIAPEDPIIKAPGTNHRPGHLYGRQLVRRIPVYTSSRLQARRWRWRVVVLIVVLTVVGALIWRGYDPLAAAGITLVIFLVAAHIVTWIIDDQPTSQPSVEGIARTIGRLVQAVDPRHVHPAMGRPAIRETPNVPANGSAFDDTADGSTG</sequence>
<keyword evidence="2" id="KW-0812">Transmembrane</keyword>
<organism evidence="3 4">
    <name type="scientific">Virgisporangium aurantiacum</name>
    <dbReference type="NCBI Taxonomy" id="175570"/>
    <lineage>
        <taxon>Bacteria</taxon>
        <taxon>Bacillati</taxon>
        <taxon>Actinomycetota</taxon>
        <taxon>Actinomycetes</taxon>
        <taxon>Micromonosporales</taxon>
        <taxon>Micromonosporaceae</taxon>
        <taxon>Virgisporangium</taxon>
    </lineage>
</organism>
<accession>A0A8J3Z430</accession>
<dbReference type="Proteomes" id="UP000612585">
    <property type="component" value="Unassembled WGS sequence"/>
</dbReference>
<proteinExistence type="predicted"/>
<feature type="transmembrane region" description="Helical" evidence="2">
    <location>
        <begin position="82"/>
        <end position="101"/>
    </location>
</feature>
<evidence type="ECO:0000256" key="2">
    <source>
        <dbReference type="SAM" id="Phobius"/>
    </source>
</evidence>
<evidence type="ECO:0000313" key="4">
    <source>
        <dbReference type="Proteomes" id="UP000612585"/>
    </source>
</evidence>
<comment type="caution">
    <text evidence="3">The sequence shown here is derived from an EMBL/GenBank/DDBJ whole genome shotgun (WGS) entry which is preliminary data.</text>
</comment>
<reference evidence="3" key="1">
    <citation type="submission" date="2021-01" db="EMBL/GenBank/DDBJ databases">
        <title>Whole genome shotgun sequence of Virgisporangium aurantiacum NBRC 16421.</title>
        <authorList>
            <person name="Komaki H."/>
            <person name="Tamura T."/>
        </authorList>
    </citation>
    <scope>NUCLEOTIDE SEQUENCE</scope>
    <source>
        <strain evidence="3">NBRC 16421</strain>
    </source>
</reference>
<keyword evidence="2" id="KW-0472">Membrane</keyword>
<feature type="transmembrane region" description="Helical" evidence="2">
    <location>
        <begin position="107"/>
        <end position="128"/>
    </location>
</feature>
<evidence type="ECO:0000256" key="1">
    <source>
        <dbReference type="SAM" id="MobiDB-lite"/>
    </source>
</evidence>
<dbReference type="RefSeq" id="WP_203994630.1">
    <property type="nucleotide sequence ID" value="NZ_BOPG01000024.1"/>
</dbReference>
<evidence type="ECO:0000313" key="3">
    <source>
        <dbReference type="EMBL" id="GIJ56372.1"/>
    </source>
</evidence>
<gene>
    <name evidence="3" type="ORF">Vau01_038880</name>
</gene>